<keyword evidence="2" id="KW-1185">Reference proteome</keyword>
<dbReference type="Proteomes" id="UP001165960">
    <property type="component" value="Unassembled WGS sequence"/>
</dbReference>
<proteinExistence type="predicted"/>
<gene>
    <name evidence="1" type="ORF">DSO57_1016502</name>
</gene>
<name>A0ACC2UDN0_9FUNG</name>
<feature type="non-terminal residue" evidence="1">
    <location>
        <position position="150"/>
    </location>
</feature>
<reference evidence="1" key="1">
    <citation type="submission" date="2022-04" db="EMBL/GenBank/DDBJ databases">
        <title>Genome of the entomopathogenic fungus Entomophthora muscae.</title>
        <authorList>
            <person name="Elya C."/>
            <person name="Lovett B.R."/>
            <person name="Lee E."/>
            <person name="Macias A.M."/>
            <person name="Hajek A.E."/>
            <person name="De Bivort B.L."/>
            <person name="Kasson M.T."/>
            <person name="De Fine Licht H.H."/>
            <person name="Stajich J.E."/>
        </authorList>
    </citation>
    <scope>NUCLEOTIDE SEQUENCE</scope>
    <source>
        <strain evidence="1">Berkeley</strain>
    </source>
</reference>
<evidence type="ECO:0000313" key="2">
    <source>
        <dbReference type="Proteomes" id="UP001165960"/>
    </source>
</evidence>
<organism evidence="1 2">
    <name type="scientific">Entomophthora muscae</name>
    <dbReference type="NCBI Taxonomy" id="34485"/>
    <lineage>
        <taxon>Eukaryota</taxon>
        <taxon>Fungi</taxon>
        <taxon>Fungi incertae sedis</taxon>
        <taxon>Zoopagomycota</taxon>
        <taxon>Entomophthoromycotina</taxon>
        <taxon>Entomophthoromycetes</taxon>
        <taxon>Entomophthorales</taxon>
        <taxon>Entomophthoraceae</taxon>
        <taxon>Entomophthora</taxon>
    </lineage>
</organism>
<accession>A0ACC2UDN0</accession>
<dbReference type="EMBL" id="QTSX02000777">
    <property type="protein sequence ID" value="KAJ9085165.1"/>
    <property type="molecule type" value="Genomic_DNA"/>
</dbReference>
<protein>
    <submittedName>
        <fullName evidence="1">Uncharacterized protein</fullName>
    </submittedName>
</protein>
<sequence>MTTSQPVSDCPQDSVVSHEPAFIHIFGGMYITLTGLGGSMVPNSGPWSLIGFSLAYTIKLAPSLGWALLAGPATPITSALSCSWLPKRSLAAGWQKIKKGVKFSARGRDCLWGGFAELFLGLHQSQKGLRCADAVVHVAHPRMLVERLVE</sequence>
<comment type="caution">
    <text evidence="1">The sequence shown here is derived from an EMBL/GenBank/DDBJ whole genome shotgun (WGS) entry which is preliminary data.</text>
</comment>
<evidence type="ECO:0000313" key="1">
    <source>
        <dbReference type="EMBL" id="KAJ9085165.1"/>
    </source>
</evidence>